<dbReference type="PANTHER" id="PTHR30255:SF2">
    <property type="entry name" value="SINGLE-STRANDED-DNA-SPECIFIC EXONUCLEASE RECJ"/>
    <property type="match status" value="1"/>
</dbReference>
<keyword evidence="3" id="KW-0540">Nuclease</keyword>
<feature type="domain" description="DDH" evidence="6">
    <location>
        <begin position="85"/>
        <end position="244"/>
    </location>
</feature>
<evidence type="ECO:0000313" key="10">
    <source>
        <dbReference type="Proteomes" id="UP001197028"/>
    </source>
</evidence>
<dbReference type="InterPro" id="IPR003156">
    <property type="entry name" value="DHHA1_dom"/>
</dbReference>
<evidence type="ECO:0000259" key="7">
    <source>
        <dbReference type="Pfam" id="PF02272"/>
    </source>
</evidence>
<comment type="caution">
    <text evidence="9">The sequence shown here is derived from an EMBL/GenBank/DDBJ whole genome shotgun (WGS) entry which is preliminary data.</text>
</comment>
<dbReference type="InterPro" id="IPR038763">
    <property type="entry name" value="DHH_sf"/>
</dbReference>
<proteinExistence type="inferred from homology"/>
<dbReference type="Pfam" id="PF17768">
    <property type="entry name" value="RecJ_OB"/>
    <property type="match status" value="1"/>
</dbReference>
<dbReference type="Proteomes" id="UP001197028">
    <property type="component" value="Unassembled WGS sequence"/>
</dbReference>
<evidence type="ECO:0000259" key="8">
    <source>
        <dbReference type="Pfam" id="PF17768"/>
    </source>
</evidence>
<keyword evidence="4" id="KW-0378">Hydrolase</keyword>
<evidence type="ECO:0000256" key="2">
    <source>
        <dbReference type="ARBA" id="ARBA00019841"/>
    </source>
</evidence>
<evidence type="ECO:0000256" key="3">
    <source>
        <dbReference type="ARBA" id="ARBA00022722"/>
    </source>
</evidence>
<dbReference type="Pfam" id="PF01368">
    <property type="entry name" value="DHH"/>
    <property type="match status" value="1"/>
</dbReference>
<dbReference type="InterPro" id="IPR051673">
    <property type="entry name" value="SSDNA_exonuclease_RecJ"/>
</dbReference>
<keyword evidence="5 9" id="KW-0269">Exonuclease</keyword>
<evidence type="ECO:0000256" key="4">
    <source>
        <dbReference type="ARBA" id="ARBA00022801"/>
    </source>
</evidence>
<comment type="similarity">
    <text evidence="1">Belongs to the RecJ family.</text>
</comment>
<dbReference type="Gene3D" id="3.90.1640.30">
    <property type="match status" value="1"/>
</dbReference>
<evidence type="ECO:0000256" key="1">
    <source>
        <dbReference type="ARBA" id="ARBA00005915"/>
    </source>
</evidence>
<dbReference type="Gene3D" id="3.10.310.30">
    <property type="match status" value="1"/>
</dbReference>
<dbReference type="PANTHER" id="PTHR30255">
    <property type="entry name" value="SINGLE-STRANDED-DNA-SPECIFIC EXONUCLEASE RECJ"/>
    <property type="match status" value="1"/>
</dbReference>
<accession>A0ABS5ZSL0</accession>
<sequence>MPEPIRIIDRPLSSDVFSAAAAAGYTPLQSRIIAGRLGDEDAGRVGLLVRPPLSALDPPDRLPDINVAAEAVARAVKNGNPLILLSDFDCDGASGHAVLKFALRDYFGVPEYQIHSYIGHRLREGYGVSESVTQRILDSAPRPALVITADQGSSDHDRIEKLRDHGLTTIVTDHHGVPEQGPPHAAIACVNPVRSDSTFADPYIAGVHVAWLLCCAVRQKLIDWGHLPANAPRLGGLLDLIALGTMADCVDLARSANNRAVLMRGLALMNAPEARPVWRALYTVSRCTGPITAATLSFTFGPIINARGRLDCALGAVDLLMCDDEAEAIRLAHVLVEHNSERKRVQSRMLRRILPLAEQQAVDGDMAITVFDPEGHPGVHGVCAARLVEAYGRPAAYFSPKQESEHITASLRTVPGFHIRNALAGIAESYPDDFVAWGGHAGAGGVTLKREGFDRFAAAFNAAATRALAAWIPGPRILSDGVLEQFPSLELLKELDMLEPFGRQWEAPVFCAEGQILSVRPVGDGTHLKLLVGIGPNRFDAIWFGAVRDGVCPVETGQLVRVTFELDANTFRDETSLQLRVRHAVVIAGNPFRSPPRPKPSSFSPPTG</sequence>
<feature type="domain" description="DHHA1" evidence="7">
    <location>
        <begin position="367"/>
        <end position="463"/>
    </location>
</feature>
<feature type="domain" description="RecJ OB" evidence="8">
    <location>
        <begin position="488"/>
        <end position="583"/>
    </location>
</feature>
<dbReference type="InterPro" id="IPR041122">
    <property type="entry name" value="RecJ_OB"/>
</dbReference>
<dbReference type="SUPFAM" id="SSF64182">
    <property type="entry name" value="DHH phosphoesterases"/>
    <property type="match status" value="1"/>
</dbReference>
<evidence type="ECO:0000259" key="6">
    <source>
        <dbReference type="Pfam" id="PF01368"/>
    </source>
</evidence>
<dbReference type="Pfam" id="PF02272">
    <property type="entry name" value="DHHA1"/>
    <property type="match status" value="1"/>
</dbReference>
<name>A0ABS5ZSL0_9PROT</name>
<dbReference type="RefSeq" id="WP_215864404.1">
    <property type="nucleotide sequence ID" value="NZ_JABELD010000103.1"/>
</dbReference>
<dbReference type="EMBL" id="JABELD010000103">
    <property type="protein sequence ID" value="MBU2739497.1"/>
    <property type="molecule type" value="Genomic_DNA"/>
</dbReference>
<dbReference type="InterPro" id="IPR001667">
    <property type="entry name" value="DDH_dom"/>
</dbReference>
<keyword evidence="10" id="KW-1185">Reference proteome</keyword>
<evidence type="ECO:0000256" key="5">
    <source>
        <dbReference type="ARBA" id="ARBA00022839"/>
    </source>
</evidence>
<reference evidence="9 10" key="1">
    <citation type="journal article" date="2021" name="ISME J.">
        <title>Genomic evolution of the class Acidithiobacillia: deep-branching Proteobacteria living in extreme acidic conditions.</title>
        <authorList>
            <person name="Moya-Beltran A."/>
            <person name="Beard S."/>
            <person name="Rojas-Villalobos C."/>
            <person name="Issotta F."/>
            <person name="Gallardo Y."/>
            <person name="Ulloa R."/>
            <person name="Giaveno A."/>
            <person name="Degli Esposti M."/>
            <person name="Johnson D.B."/>
            <person name="Quatrini R."/>
        </authorList>
    </citation>
    <scope>NUCLEOTIDE SEQUENCE [LARGE SCALE GENOMIC DNA]</scope>
    <source>
        <strain evidence="9 10">ATCC 19703</strain>
    </source>
</reference>
<dbReference type="GO" id="GO:0004527">
    <property type="term" value="F:exonuclease activity"/>
    <property type="evidence" value="ECO:0007669"/>
    <property type="project" value="UniProtKB-KW"/>
</dbReference>
<gene>
    <name evidence="9" type="ORF">HJG40_12035</name>
</gene>
<protein>
    <recommendedName>
        <fullName evidence="2">Single-stranded-DNA-specific exonuclease RecJ</fullName>
    </recommendedName>
</protein>
<evidence type="ECO:0000313" key="9">
    <source>
        <dbReference type="EMBL" id="MBU2739497.1"/>
    </source>
</evidence>
<organism evidence="9 10">
    <name type="scientific">Acidithiobacillus concretivorus</name>
    <dbReference type="NCBI Taxonomy" id="3063952"/>
    <lineage>
        <taxon>Bacteria</taxon>
        <taxon>Pseudomonadati</taxon>
        <taxon>Pseudomonadota</taxon>
        <taxon>Acidithiobacillia</taxon>
        <taxon>Acidithiobacillales</taxon>
        <taxon>Acidithiobacillaceae</taxon>
        <taxon>Acidithiobacillus</taxon>
    </lineage>
</organism>